<dbReference type="InterPro" id="IPR011006">
    <property type="entry name" value="CheY-like_superfamily"/>
</dbReference>
<dbReference type="InterPro" id="IPR003593">
    <property type="entry name" value="AAA+_ATPase"/>
</dbReference>
<evidence type="ECO:0000259" key="9">
    <source>
        <dbReference type="PROSITE" id="PS50045"/>
    </source>
</evidence>
<evidence type="ECO:0000256" key="6">
    <source>
        <dbReference type="ARBA" id="ARBA00023163"/>
    </source>
</evidence>
<dbReference type="CDD" id="cd00009">
    <property type="entry name" value="AAA"/>
    <property type="match status" value="1"/>
</dbReference>
<gene>
    <name evidence="11" type="ordered locus">Clos_0749</name>
</gene>
<dbReference type="Proteomes" id="UP000000269">
    <property type="component" value="Chromosome"/>
</dbReference>
<dbReference type="PROSITE" id="PS00676">
    <property type="entry name" value="SIGMA54_INTERACT_2"/>
    <property type="match status" value="1"/>
</dbReference>
<dbReference type="InterPro" id="IPR025662">
    <property type="entry name" value="Sigma_54_int_dom_ATP-bd_1"/>
</dbReference>
<name>A8MMD4_ALKOO</name>
<evidence type="ECO:0000256" key="3">
    <source>
        <dbReference type="ARBA" id="ARBA00022840"/>
    </source>
</evidence>
<comment type="function">
    <text evidence="7">May play the central regulatory role in sporulation. It may be an element of the effector pathway responsible for the activation of sporulation genes in response to nutritional stress. Spo0A may act in concert with spo0H (a sigma factor) to control the expression of some genes that are critical to the sporulation process.</text>
</comment>
<dbReference type="RefSeq" id="WP_012158613.1">
    <property type="nucleotide sequence ID" value="NC_009922.1"/>
</dbReference>
<dbReference type="Pfam" id="PF00158">
    <property type="entry name" value="Sigma54_activat"/>
    <property type="match status" value="1"/>
</dbReference>
<dbReference type="InterPro" id="IPR058031">
    <property type="entry name" value="AAA_lid_NorR"/>
</dbReference>
<dbReference type="FunFam" id="3.40.50.300:FF:000006">
    <property type="entry name" value="DNA-binding transcriptional regulator NtrC"/>
    <property type="match status" value="1"/>
</dbReference>
<feature type="domain" description="Sigma-54 factor interaction" evidence="9">
    <location>
        <begin position="142"/>
        <end position="371"/>
    </location>
</feature>
<dbReference type="InterPro" id="IPR002078">
    <property type="entry name" value="Sigma_54_int"/>
</dbReference>
<dbReference type="InterPro" id="IPR009057">
    <property type="entry name" value="Homeodomain-like_sf"/>
</dbReference>
<dbReference type="SUPFAM" id="SSF46689">
    <property type="entry name" value="Homeodomain-like"/>
    <property type="match status" value="1"/>
</dbReference>
<feature type="modified residue" description="4-aspartylphosphate" evidence="8">
    <location>
        <position position="54"/>
    </location>
</feature>
<dbReference type="PANTHER" id="PTHR32071">
    <property type="entry name" value="TRANSCRIPTIONAL REGULATORY PROTEIN"/>
    <property type="match status" value="1"/>
</dbReference>
<dbReference type="InterPro" id="IPR025943">
    <property type="entry name" value="Sigma_54_int_dom_ATP-bd_2"/>
</dbReference>
<keyword evidence="8" id="KW-0597">Phosphoprotein</keyword>
<dbReference type="STRING" id="350688.Clos_0749"/>
<feature type="domain" description="Response regulatory" evidence="10">
    <location>
        <begin position="5"/>
        <end position="119"/>
    </location>
</feature>
<dbReference type="Gene3D" id="1.10.8.60">
    <property type="match status" value="1"/>
</dbReference>
<keyword evidence="12" id="KW-1185">Reference proteome</keyword>
<evidence type="ECO:0000256" key="8">
    <source>
        <dbReference type="PROSITE-ProRule" id="PRU00169"/>
    </source>
</evidence>
<evidence type="ECO:0000256" key="4">
    <source>
        <dbReference type="ARBA" id="ARBA00023015"/>
    </source>
</evidence>
<dbReference type="Gene3D" id="3.40.50.300">
    <property type="entry name" value="P-loop containing nucleotide triphosphate hydrolases"/>
    <property type="match status" value="1"/>
</dbReference>
<dbReference type="Gene3D" id="1.10.10.60">
    <property type="entry name" value="Homeodomain-like"/>
    <property type="match status" value="1"/>
</dbReference>
<organism evidence="11 12">
    <name type="scientific">Alkaliphilus oremlandii (strain OhILAs)</name>
    <name type="common">Clostridium oremlandii (strain OhILAs)</name>
    <dbReference type="NCBI Taxonomy" id="350688"/>
    <lineage>
        <taxon>Bacteria</taxon>
        <taxon>Bacillati</taxon>
        <taxon>Bacillota</taxon>
        <taxon>Clostridia</taxon>
        <taxon>Peptostreptococcales</taxon>
        <taxon>Natronincolaceae</taxon>
        <taxon>Alkaliphilus</taxon>
    </lineage>
</organism>
<dbReference type="Pfam" id="PF00072">
    <property type="entry name" value="Response_reg"/>
    <property type="match status" value="1"/>
</dbReference>
<dbReference type="Pfam" id="PF25601">
    <property type="entry name" value="AAA_lid_14"/>
    <property type="match status" value="1"/>
</dbReference>
<dbReference type="SMART" id="SM00448">
    <property type="entry name" value="REC"/>
    <property type="match status" value="1"/>
</dbReference>
<dbReference type="InterPro" id="IPR001789">
    <property type="entry name" value="Sig_transdc_resp-reg_receiver"/>
</dbReference>
<evidence type="ECO:0000256" key="1">
    <source>
        <dbReference type="ARBA" id="ARBA00018672"/>
    </source>
</evidence>
<dbReference type="PROSITE" id="PS50110">
    <property type="entry name" value="RESPONSE_REGULATORY"/>
    <property type="match status" value="1"/>
</dbReference>
<reference evidence="12" key="1">
    <citation type="submission" date="2007-10" db="EMBL/GenBank/DDBJ databases">
        <title>Complete genome of Alkaliphilus oremlandii OhILAs.</title>
        <authorList>
            <person name="Copeland A."/>
            <person name="Lucas S."/>
            <person name="Lapidus A."/>
            <person name="Barry K."/>
            <person name="Detter J.C."/>
            <person name="Glavina del Rio T."/>
            <person name="Hammon N."/>
            <person name="Israni S."/>
            <person name="Dalin E."/>
            <person name="Tice H."/>
            <person name="Pitluck S."/>
            <person name="Chain P."/>
            <person name="Malfatti S."/>
            <person name="Shin M."/>
            <person name="Vergez L."/>
            <person name="Schmutz J."/>
            <person name="Larimer F."/>
            <person name="Land M."/>
            <person name="Hauser L."/>
            <person name="Kyrpides N."/>
            <person name="Mikhailova N."/>
            <person name="Stolz J.F."/>
            <person name="Dawson A."/>
            <person name="Fisher E."/>
            <person name="Crable B."/>
            <person name="Perera E."/>
            <person name="Lisak J."/>
            <person name="Ranganathan M."/>
            <person name="Basu P."/>
            <person name="Richardson P."/>
        </authorList>
    </citation>
    <scope>NUCLEOTIDE SEQUENCE [LARGE SCALE GENOMIC DNA]</scope>
    <source>
        <strain evidence="12">OhILAs</strain>
    </source>
</reference>
<dbReference type="eggNOG" id="COG2204">
    <property type="taxonomic scope" value="Bacteria"/>
</dbReference>
<dbReference type="SUPFAM" id="SSF52540">
    <property type="entry name" value="P-loop containing nucleoside triphosphate hydrolases"/>
    <property type="match status" value="1"/>
</dbReference>
<dbReference type="GO" id="GO:0006355">
    <property type="term" value="P:regulation of DNA-templated transcription"/>
    <property type="evidence" value="ECO:0007669"/>
    <property type="project" value="InterPro"/>
</dbReference>
<evidence type="ECO:0000256" key="5">
    <source>
        <dbReference type="ARBA" id="ARBA00023125"/>
    </source>
</evidence>
<accession>A8MMD4</accession>
<dbReference type="OrthoDB" id="9803970at2"/>
<keyword evidence="6" id="KW-0804">Transcription</keyword>
<dbReference type="AlphaFoldDB" id="A8MMD4"/>
<dbReference type="KEGG" id="aoe:Clos_0749"/>
<keyword evidence="4" id="KW-0805">Transcription regulation</keyword>
<evidence type="ECO:0000256" key="2">
    <source>
        <dbReference type="ARBA" id="ARBA00022741"/>
    </source>
</evidence>
<dbReference type="GO" id="GO:0000160">
    <property type="term" value="P:phosphorelay signal transduction system"/>
    <property type="evidence" value="ECO:0007669"/>
    <property type="project" value="InterPro"/>
</dbReference>
<dbReference type="EMBL" id="CP000853">
    <property type="protein sequence ID" value="ABW18301.1"/>
    <property type="molecule type" value="Genomic_DNA"/>
</dbReference>
<dbReference type="HOGENOM" id="CLU_000445_0_6_9"/>
<dbReference type="GO" id="GO:0005524">
    <property type="term" value="F:ATP binding"/>
    <property type="evidence" value="ECO:0007669"/>
    <property type="project" value="UniProtKB-KW"/>
</dbReference>
<keyword evidence="5" id="KW-0238">DNA-binding</keyword>
<dbReference type="SUPFAM" id="SSF52172">
    <property type="entry name" value="CheY-like"/>
    <property type="match status" value="1"/>
</dbReference>
<keyword evidence="2" id="KW-0547">Nucleotide-binding</keyword>
<protein>
    <recommendedName>
        <fullName evidence="1">Stage 0 sporulation protein A homolog</fullName>
    </recommendedName>
</protein>
<evidence type="ECO:0000259" key="10">
    <source>
        <dbReference type="PROSITE" id="PS50110"/>
    </source>
</evidence>
<evidence type="ECO:0000313" key="11">
    <source>
        <dbReference type="EMBL" id="ABW18301.1"/>
    </source>
</evidence>
<dbReference type="GO" id="GO:0003677">
    <property type="term" value="F:DNA binding"/>
    <property type="evidence" value="ECO:0007669"/>
    <property type="project" value="UniProtKB-KW"/>
</dbReference>
<sequence length="455" mass="52774">MQGFRILIVDDESEFRDFYELILGDKGYEVYTAFSGEDCLQMVEKNPVDLVITDLKMTGIDGIQLLEKLKDTVPECAVIIITGYGTVETAVEAIRKGAFGYFIKGHNPEELIIEIEKLVKMRSLEASNKRMSEKLTKEQWHLDTKSDKFRNVLTLAEKASESMANVLIYGESGTGKEVLANYIHQLSEEKNNPFIDVNCQVYSKNTIESELFGHEKGAFTGAIERRIGRFEEAAGGTLFLDEIGELTPYVQTKLLRVLDTKSFERMGSNRKISVDFRLICATHRNLEEEVINNNFREDLLYRINTLVIEITPLRERKEDLPDLIRYFFIKYQNEMKKKEIEVSNKTMDFLLNYDYPGNIRELKNIIERIVVLNDEDLIHRHILSCMGQGVGKQDKLSESSCRSYTPMSLRDFRKEKEREHIISTIHYCNEDLDQVAEILQITRRQLYNLLKEIER</sequence>
<dbReference type="SMART" id="SM00382">
    <property type="entry name" value="AAA"/>
    <property type="match status" value="1"/>
</dbReference>
<evidence type="ECO:0000313" key="12">
    <source>
        <dbReference type="Proteomes" id="UP000000269"/>
    </source>
</evidence>
<keyword evidence="3" id="KW-0067">ATP-binding</keyword>
<dbReference type="InterPro" id="IPR025944">
    <property type="entry name" value="Sigma_54_int_dom_CS"/>
</dbReference>
<dbReference type="PROSITE" id="PS00688">
    <property type="entry name" value="SIGMA54_INTERACT_3"/>
    <property type="match status" value="1"/>
</dbReference>
<dbReference type="PROSITE" id="PS50045">
    <property type="entry name" value="SIGMA54_INTERACT_4"/>
    <property type="match status" value="1"/>
</dbReference>
<evidence type="ECO:0000256" key="7">
    <source>
        <dbReference type="ARBA" id="ARBA00024867"/>
    </source>
</evidence>
<dbReference type="Gene3D" id="3.40.50.2300">
    <property type="match status" value="1"/>
</dbReference>
<proteinExistence type="predicted"/>
<dbReference type="InterPro" id="IPR027417">
    <property type="entry name" value="P-loop_NTPase"/>
</dbReference>
<dbReference type="PROSITE" id="PS00675">
    <property type="entry name" value="SIGMA54_INTERACT_1"/>
    <property type="match status" value="1"/>
</dbReference>